<feature type="domain" description="Nuclear receptor" evidence="16">
    <location>
        <begin position="12"/>
        <end position="86"/>
    </location>
</feature>
<dbReference type="EMBL" id="JBICCN010000158">
    <property type="protein sequence ID" value="KAL3088409.1"/>
    <property type="molecule type" value="Genomic_DNA"/>
</dbReference>
<dbReference type="Gene3D" id="1.20.1070.10">
    <property type="entry name" value="Rhodopsin 7-helix transmembrane proteins"/>
    <property type="match status" value="1"/>
</dbReference>
<keyword evidence="12" id="KW-0675">Receptor</keyword>
<evidence type="ECO:0000313" key="18">
    <source>
        <dbReference type="EMBL" id="KAL3088409.1"/>
    </source>
</evidence>
<feature type="transmembrane region" description="Helical" evidence="14">
    <location>
        <begin position="435"/>
        <end position="464"/>
    </location>
</feature>
<dbReference type="InterPro" id="IPR013088">
    <property type="entry name" value="Znf_NHR/GATA"/>
</dbReference>
<evidence type="ECO:0000256" key="1">
    <source>
        <dbReference type="ARBA" id="ARBA00004370"/>
    </source>
</evidence>
<dbReference type="SMART" id="SM00399">
    <property type="entry name" value="ZnF_C4"/>
    <property type="match status" value="1"/>
</dbReference>
<dbReference type="GO" id="GO:0008270">
    <property type="term" value="F:zinc ion binding"/>
    <property type="evidence" value="ECO:0007669"/>
    <property type="project" value="UniProtKB-KW"/>
</dbReference>
<dbReference type="InterPro" id="IPR035500">
    <property type="entry name" value="NHR-like_dom_sf"/>
</dbReference>
<keyword evidence="8" id="KW-0805">Transcription regulation</keyword>
<keyword evidence="19" id="KW-1185">Reference proteome</keyword>
<evidence type="ECO:0000256" key="11">
    <source>
        <dbReference type="ARBA" id="ARBA00023163"/>
    </source>
</evidence>
<dbReference type="PANTHER" id="PTHR24083">
    <property type="entry name" value="NUCLEAR HORMONE RECEPTOR"/>
    <property type="match status" value="1"/>
</dbReference>
<evidence type="ECO:0000256" key="7">
    <source>
        <dbReference type="ARBA" id="ARBA00022989"/>
    </source>
</evidence>
<dbReference type="GO" id="GO:0003677">
    <property type="term" value="F:DNA binding"/>
    <property type="evidence" value="ECO:0007669"/>
    <property type="project" value="UniProtKB-KW"/>
</dbReference>
<dbReference type="PROSITE" id="PS50262">
    <property type="entry name" value="G_PROTEIN_RECEP_F1_2"/>
    <property type="match status" value="1"/>
</dbReference>
<dbReference type="InterPro" id="IPR001628">
    <property type="entry name" value="Znf_hrmn_rcpt"/>
</dbReference>
<keyword evidence="3 14" id="KW-0812">Transmembrane</keyword>
<dbReference type="Gene3D" id="1.10.565.10">
    <property type="entry name" value="Retinoid X Receptor"/>
    <property type="match status" value="1"/>
</dbReference>
<evidence type="ECO:0000256" key="2">
    <source>
        <dbReference type="ARBA" id="ARBA00005993"/>
    </source>
</evidence>
<evidence type="ECO:0000259" key="16">
    <source>
        <dbReference type="PROSITE" id="PS51030"/>
    </source>
</evidence>
<dbReference type="Pfam" id="PF00105">
    <property type="entry name" value="zf-C4"/>
    <property type="match status" value="1"/>
</dbReference>
<dbReference type="PROSITE" id="PS51843">
    <property type="entry name" value="NR_LBD"/>
    <property type="match status" value="1"/>
</dbReference>
<feature type="transmembrane region" description="Helical" evidence="14">
    <location>
        <begin position="559"/>
        <end position="579"/>
    </location>
</feature>
<comment type="subcellular location">
    <subcellularLocation>
        <location evidence="1">Membrane</location>
    </subcellularLocation>
</comment>
<evidence type="ECO:0000256" key="13">
    <source>
        <dbReference type="ARBA" id="ARBA00023242"/>
    </source>
</evidence>
<keyword evidence="6" id="KW-0862">Zinc</keyword>
<dbReference type="SUPFAM" id="SSF48508">
    <property type="entry name" value="Nuclear receptor ligand-binding domain"/>
    <property type="match status" value="1"/>
</dbReference>
<protein>
    <submittedName>
        <fullName evidence="18">Uncharacterized protein</fullName>
    </submittedName>
</protein>
<dbReference type="SUPFAM" id="SSF81321">
    <property type="entry name" value="Family A G protein-coupled receptor-like"/>
    <property type="match status" value="1"/>
</dbReference>
<feature type="transmembrane region" description="Helical" evidence="14">
    <location>
        <begin position="471"/>
        <end position="491"/>
    </location>
</feature>
<evidence type="ECO:0000256" key="5">
    <source>
        <dbReference type="ARBA" id="ARBA00022771"/>
    </source>
</evidence>
<feature type="domain" description="G-protein coupled receptors family 1 profile" evidence="15">
    <location>
        <begin position="453"/>
        <end position="732"/>
    </location>
</feature>
<dbReference type="InterPro" id="IPR000536">
    <property type="entry name" value="Nucl_hrmn_rcpt_lig-bd"/>
</dbReference>
<keyword evidence="7 14" id="KW-1133">Transmembrane helix</keyword>
<comment type="caution">
    <text evidence="18">The sequence shown here is derived from an EMBL/GenBank/DDBJ whole genome shotgun (WGS) entry which is preliminary data.</text>
</comment>
<keyword evidence="4" id="KW-0479">Metal-binding</keyword>
<dbReference type="Pfam" id="PF00104">
    <property type="entry name" value="Hormone_recep"/>
    <property type="match status" value="1"/>
</dbReference>
<dbReference type="InterPro" id="IPR050274">
    <property type="entry name" value="Nuclear_hormone_rcpt_NR2"/>
</dbReference>
<gene>
    <name evidence="18" type="ORF">niasHS_008364</name>
</gene>
<evidence type="ECO:0000256" key="10">
    <source>
        <dbReference type="ARBA" id="ARBA00023136"/>
    </source>
</evidence>
<evidence type="ECO:0000256" key="12">
    <source>
        <dbReference type="ARBA" id="ARBA00023170"/>
    </source>
</evidence>
<feature type="transmembrane region" description="Helical" evidence="14">
    <location>
        <begin position="511"/>
        <end position="538"/>
    </location>
</feature>
<evidence type="ECO:0000256" key="6">
    <source>
        <dbReference type="ARBA" id="ARBA00022833"/>
    </source>
</evidence>
<feature type="transmembrane region" description="Helical" evidence="14">
    <location>
        <begin position="666"/>
        <end position="685"/>
    </location>
</feature>
<dbReference type="Gene3D" id="3.30.50.10">
    <property type="entry name" value="Erythroid Transcription Factor GATA-1, subunit A"/>
    <property type="match status" value="1"/>
</dbReference>
<proteinExistence type="inferred from homology"/>
<keyword evidence="5" id="KW-0863">Zinc-finger</keyword>
<evidence type="ECO:0000256" key="3">
    <source>
        <dbReference type="ARBA" id="ARBA00022692"/>
    </source>
</evidence>
<sequence length="792" mass="90961">MNSNSNIQLLYLFKCAVCSRPSKFFYYGVKCCERCKHFFRRTISLLKEYKCKNGGQCDIEKDYTLCKRCRLNKCITVGMNPLRIRVKNFNGEQILAYVQRLKQQMAPTPSAPSAEIGTAFEQKYKLVFNSIKYLLEIEQKVRRIRFSETPVPEFFYKQCDSFEAIFARKLNLLELADKFSTKLPHAPKAIFFEKVRQFGPFFTKPAPMVRDLLFVFEIGKTFPFFGLLNANDKIALCSNIAMPLYSLCKNFYSVQQNCDIVCNPSGVLTINIFANTYYNEDPVAMGMGHTLLCKAIEPFRRLKLSTEEFVLIRAIIYSHMVSPGLSDQAQKLLFSEAEKYSSLLMNIVQINYGAAPGALRYVELMGLIECLFNTGVKHRQLFTYISNVLDPNFDRVMPSVLAKICTKGPVESHQLLPTMFGQTNSSHLDMVQVKWHFGFVLLQLITSSLLMLMQLSIIPVFLIYADLRRRILYRIMLSITLSDFLQLYAIWQFTLLEAFGFSNWSIYIEKFASGVYIVAWDHLIVQHFLLALNRLIIIVRAHYSPVSLFGGESSVEHRFFNFFLVLSWLIMFLLIILFMTPLCGGVWDHQAVGFFYDTRLDCSKVYIDVELYFTIAFPALSVLIYLVIVVLLKKTRNAGVTTVVQVISNNPSQKQQGLLSVHEKRILLLSVLQFAIITALIFAWYNNYRSPPWTMLFCCYLLANFFLSLTMNSEYRSRFVQMIARLMPTFVLENCCGQMATNGMERAVGAQRNIMNRTGRVNDVEGLFIRRGHPVTAQSGRNGSNANRSQPQ</sequence>
<keyword evidence="10 14" id="KW-0472">Membrane</keyword>
<evidence type="ECO:0000256" key="4">
    <source>
        <dbReference type="ARBA" id="ARBA00022723"/>
    </source>
</evidence>
<feature type="domain" description="NR LBD" evidence="17">
    <location>
        <begin position="175"/>
        <end position="404"/>
    </location>
</feature>
<dbReference type="SUPFAM" id="SSF57716">
    <property type="entry name" value="Glucocorticoid receptor-like (DNA-binding domain)"/>
    <property type="match status" value="1"/>
</dbReference>
<dbReference type="PRINTS" id="PR00047">
    <property type="entry name" value="STROIDFINGER"/>
</dbReference>
<keyword evidence="13" id="KW-0539">Nucleus</keyword>
<name>A0ABD2JCQ8_HETSC</name>
<reference evidence="18 19" key="1">
    <citation type="submission" date="2024-10" db="EMBL/GenBank/DDBJ databases">
        <authorList>
            <person name="Kim D."/>
        </authorList>
    </citation>
    <scope>NUCLEOTIDE SEQUENCE [LARGE SCALE GENOMIC DNA]</scope>
    <source>
        <strain evidence="18">Taebaek</strain>
    </source>
</reference>
<feature type="transmembrane region" description="Helical" evidence="14">
    <location>
        <begin position="691"/>
        <end position="709"/>
    </location>
</feature>
<evidence type="ECO:0000256" key="8">
    <source>
        <dbReference type="ARBA" id="ARBA00023015"/>
    </source>
</evidence>
<evidence type="ECO:0000259" key="17">
    <source>
        <dbReference type="PROSITE" id="PS51843"/>
    </source>
</evidence>
<dbReference type="SMART" id="SM00430">
    <property type="entry name" value="HOLI"/>
    <property type="match status" value="1"/>
</dbReference>
<evidence type="ECO:0000313" key="19">
    <source>
        <dbReference type="Proteomes" id="UP001620645"/>
    </source>
</evidence>
<evidence type="ECO:0000256" key="14">
    <source>
        <dbReference type="SAM" id="Phobius"/>
    </source>
</evidence>
<organism evidence="18 19">
    <name type="scientific">Heterodera schachtii</name>
    <name type="common">Sugarbeet cyst nematode worm</name>
    <name type="synonym">Tylenchus schachtii</name>
    <dbReference type="NCBI Taxonomy" id="97005"/>
    <lineage>
        <taxon>Eukaryota</taxon>
        <taxon>Metazoa</taxon>
        <taxon>Ecdysozoa</taxon>
        <taxon>Nematoda</taxon>
        <taxon>Chromadorea</taxon>
        <taxon>Rhabditida</taxon>
        <taxon>Tylenchina</taxon>
        <taxon>Tylenchomorpha</taxon>
        <taxon>Tylenchoidea</taxon>
        <taxon>Heteroderidae</taxon>
        <taxon>Heteroderinae</taxon>
        <taxon>Heterodera</taxon>
    </lineage>
</organism>
<accession>A0ABD2JCQ8</accession>
<comment type="similarity">
    <text evidence="2">Belongs to the nuclear hormone receptor family.</text>
</comment>
<dbReference type="AlphaFoldDB" id="A0ABD2JCQ8"/>
<evidence type="ECO:0000259" key="15">
    <source>
        <dbReference type="PROSITE" id="PS50262"/>
    </source>
</evidence>
<dbReference type="GO" id="GO:0016020">
    <property type="term" value="C:membrane"/>
    <property type="evidence" value="ECO:0007669"/>
    <property type="project" value="UniProtKB-SubCell"/>
</dbReference>
<dbReference type="InterPro" id="IPR017452">
    <property type="entry name" value="GPCR_Rhodpsn_7TM"/>
</dbReference>
<evidence type="ECO:0000256" key="9">
    <source>
        <dbReference type="ARBA" id="ARBA00023125"/>
    </source>
</evidence>
<keyword evidence="11" id="KW-0804">Transcription</keyword>
<keyword evidence="9" id="KW-0238">DNA-binding</keyword>
<dbReference type="PROSITE" id="PS51030">
    <property type="entry name" value="NUCLEAR_REC_DBD_2"/>
    <property type="match status" value="1"/>
</dbReference>
<feature type="transmembrane region" description="Helical" evidence="14">
    <location>
        <begin position="611"/>
        <end position="632"/>
    </location>
</feature>
<dbReference type="Proteomes" id="UP001620645">
    <property type="component" value="Unassembled WGS sequence"/>
</dbReference>